<dbReference type="GO" id="GO:0030436">
    <property type="term" value="P:asexual sporulation"/>
    <property type="evidence" value="ECO:0007669"/>
    <property type="project" value="UniProtKB-UniRule"/>
</dbReference>
<comment type="similarity">
    <text evidence="1">Belongs to the Tlp family.</text>
</comment>
<keyword evidence="4" id="KW-1185">Reference proteome</keyword>
<dbReference type="Proteomes" id="UP000252585">
    <property type="component" value="Unassembled WGS sequence"/>
</dbReference>
<evidence type="ECO:0000313" key="4">
    <source>
        <dbReference type="Proteomes" id="UP000252585"/>
    </source>
</evidence>
<comment type="subcellular location">
    <subcellularLocation>
        <location evidence="1">Spore core</location>
    </subcellularLocation>
</comment>
<evidence type="ECO:0000256" key="2">
    <source>
        <dbReference type="SAM" id="MobiDB-lite"/>
    </source>
</evidence>
<keyword evidence="1" id="KW-0749">Sporulation</keyword>
<organism evidence="3 4">
    <name type="scientific">Saliterribacillus persicus</name>
    <dbReference type="NCBI Taxonomy" id="930114"/>
    <lineage>
        <taxon>Bacteria</taxon>
        <taxon>Bacillati</taxon>
        <taxon>Bacillota</taxon>
        <taxon>Bacilli</taxon>
        <taxon>Bacillales</taxon>
        <taxon>Bacillaceae</taxon>
        <taxon>Saliterribacillus</taxon>
    </lineage>
</organism>
<feature type="region of interest" description="Disordered" evidence="2">
    <location>
        <begin position="1"/>
        <end position="22"/>
    </location>
</feature>
<dbReference type="RefSeq" id="WP_114352606.1">
    <property type="nucleotide sequence ID" value="NZ_QPJJ01000006.1"/>
</dbReference>
<evidence type="ECO:0000256" key="1">
    <source>
        <dbReference type="HAMAP-Rule" id="MF_01506"/>
    </source>
</evidence>
<protein>
    <recommendedName>
        <fullName evidence="1">Small, acid-soluble spore protein Tlp</fullName>
    </recommendedName>
</protein>
<dbReference type="NCBIfam" id="TIGR03090">
    <property type="entry name" value="SASP_tlp"/>
    <property type="match status" value="1"/>
</dbReference>
<comment type="caution">
    <text evidence="3">The sequence shown here is derived from an EMBL/GenBank/DDBJ whole genome shotgun (WGS) entry which is preliminary data.</text>
</comment>
<dbReference type="OrthoDB" id="1799076at2"/>
<reference evidence="3 4" key="1">
    <citation type="submission" date="2018-07" db="EMBL/GenBank/DDBJ databases">
        <title>Genomic Encyclopedia of Type Strains, Phase IV (KMG-IV): sequencing the most valuable type-strain genomes for metagenomic binning, comparative biology and taxonomic classification.</title>
        <authorList>
            <person name="Goeker M."/>
        </authorList>
    </citation>
    <scope>NUCLEOTIDE SEQUENCE [LARGE SCALE GENOMIC DNA]</scope>
    <source>
        <strain evidence="3 4">DSM 27696</strain>
    </source>
</reference>
<dbReference type="InterPro" id="IPR017524">
    <property type="entry name" value="SASP_thioredoxin-like"/>
</dbReference>
<comment type="induction">
    <text evidence="1">Expressed only in the forespore compartment of sporulating cells.</text>
</comment>
<dbReference type="GO" id="GO:0030435">
    <property type="term" value="P:sporulation resulting in formation of a cellular spore"/>
    <property type="evidence" value="ECO:0007669"/>
    <property type="project" value="UniProtKB-KW"/>
</dbReference>
<evidence type="ECO:0000313" key="3">
    <source>
        <dbReference type="EMBL" id="RCW70605.1"/>
    </source>
</evidence>
<gene>
    <name evidence="1" type="primary">tlp</name>
    <name evidence="3" type="ORF">DFR57_1062</name>
</gene>
<dbReference type="AlphaFoldDB" id="A0A368XRW6"/>
<dbReference type="HAMAP" id="MF_01506">
    <property type="entry name" value="Tlp"/>
    <property type="match status" value="1"/>
</dbReference>
<dbReference type="EMBL" id="QPJJ01000006">
    <property type="protein sequence ID" value="RCW70605.1"/>
    <property type="molecule type" value="Genomic_DNA"/>
</dbReference>
<proteinExistence type="evidence at transcript level"/>
<dbReference type="Pfam" id="PF19824">
    <property type="entry name" value="Tlp"/>
    <property type="match status" value="1"/>
</dbReference>
<name>A0A368XRW6_9BACI</name>
<accession>A0A368XRW6</accession>
<sequence length="82" mass="9635">MTDLNRENLTDNKPDDRSDNVDKLQEMVTNTIENIEEAHDALATASDEEKEQIEQKNERRNAALKGLRKEIKDEYAYQQRKE</sequence>